<keyword evidence="4" id="KW-0805">Transcription regulation</keyword>
<proteinExistence type="inferred from homology"/>
<organism evidence="11 12">
    <name type="scientific">Oikopleura dioica</name>
    <name type="common">Tunicate</name>
    <dbReference type="NCBI Taxonomy" id="34765"/>
    <lineage>
        <taxon>Eukaryota</taxon>
        <taxon>Metazoa</taxon>
        <taxon>Chordata</taxon>
        <taxon>Tunicata</taxon>
        <taxon>Appendicularia</taxon>
        <taxon>Copelata</taxon>
        <taxon>Oikopleuridae</taxon>
        <taxon>Oikopleura</taxon>
    </lineage>
</organism>
<feature type="compositionally biased region" description="Low complexity" evidence="9">
    <location>
        <begin position="76"/>
        <end position="89"/>
    </location>
</feature>
<evidence type="ECO:0000313" key="11">
    <source>
        <dbReference type="EMBL" id="CAG5094479.1"/>
    </source>
</evidence>
<keyword evidence="5" id="KW-0238">DNA-binding</keyword>
<dbReference type="InterPro" id="IPR023260">
    <property type="entry name" value="Cys/Ser-rich_nuc_prot"/>
</dbReference>
<evidence type="ECO:0000256" key="6">
    <source>
        <dbReference type="ARBA" id="ARBA00023159"/>
    </source>
</evidence>
<feature type="compositionally biased region" description="Polar residues" evidence="9">
    <location>
        <begin position="476"/>
        <end position="486"/>
    </location>
</feature>
<evidence type="ECO:0000256" key="1">
    <source>
        <dbReference type="ARBA" id="ARBA00004123"/>
    </source>
</evidence>
<feature type="compositionally biased region" description="Acidic residues" evidence="9">
    <location>
        <begin position="222"/>
        <end position="237"/>
    </location>
</feature>
<keyword evidence="12" id="KW-1185">Reference proteome</keyword>
<dbReference type="InterPro" id="IPR031972">
    <property type="entry name" value="CSRNP_N"/>
</dbReference>
<dbReference type="EMBL" id="OU015569">
    <property type="protein sequence ID" value="CAG5094479.1"/>
    <property type="molecule type" value="Genomic_DNA"/>
</dbReference>
<evidence type="ECO:0000256" key="5">
    <source>
        <dbReference type="ARBA" id="ARBA00023125"/>
    </source>
</evidence>
<evidence type="ECO:0000256" key="9">
    <source>
        <dbReference type="SAM" id="MobiDB-lite"/>
    </source>
</evidence>
<feature type="compositionally biased region" description="Low complexity" evidence="9">
    <location>
        <begin position="451"/>
        <end position="462"/>
    </location>
</feature>
<evidence type="ECO:0000256" key="3">
    <source>
        <dbReference type="ARBA" id="ARBA00022703"/>
    </source>
</evidence>
<evidence type="ECO:0000256" key="7">
    <source>
        <dbReference type="ARBA" id="ARBA00023163"/>
    </source>
</evidence>
<evidence type="ECO:0000256" key="8">
    <source>
        <dbReference type="ARBA" id="ARBA00023242"/>
    </source>
</evidence>
<comment type="similarity">
    <text evidence="2">Belongs to the AXUD1 family.</text>
</comment>
<gene>
    <name evidence="11" type="ORF">OKIOD_LOCUS5152</name>
</gene>
<feature type="domain" description="Cysteine/serine-rich nuclear protein N-terminal" evidence="10">
    <location>
        <begin position="152"/>
        <end position="354"/>
    </location>
</feature>
<sequence length="515" mass="58084">MTTEIGEKETTAEERLRDRLGDRSDEKNDEEKVEELFAASQEANCDRRKRKSTDESPEVALKRTKYEGGESEEGDSPNSGSSSSSSTSGVDLAYATEELEEESTKSSSDSVIKSLNDFKVFEYDECARSKNSAIKGAENACEAKKKKKARPARSIKFTVVREFKFPRAQSFVTMPTNGGYSLGMEKRHMSGREVSLDRYRIERERSRRRKYRRWYQNRQLDVENDNSDSDSENENEESMAPNSGFCLMPVPLERRKQLLASSSSELSEQQRLENEQQFAEINLRSSRENCGCNCQNICYPESCECHINGIGCQVDRQYFPCGCLPKNCYNKFGRTSFNVDRVRAHLQRTLHRVNSGIPFEESPSNPNEQNSNEQQSFSFGDHTLPCGNPPPVNNFGNSLWNQCYSWSDYTAYDYCNSYNSGSSYHQMTPHQPSSTGIEQYNVNPVLSAQNEPSEQLSESSESAFGDDNMVSPQPPQTDESGFQAPNTGPLGLETSIQLPYQEDSNHSVPLSVGSE</sequence>
<evidence type="ECO:0000256" key="2">
    <source>
        <dbReference type="ARBA" id="ARBA00008548"/>
    </source>
</evidence>
<feature type="region of interest" description="Disordered" evidence="9">
    <location>
        <begin position="449"/>
        <end position="515"/>
    </location>
</feature>
<feature type="region of interest" description="Disordered" evidence="9">
    <location>
        <begin position="222"/>
        <end position="244"/>
    </location>
</feature>
<dbReference type="PANTHER" id="PTHR13580:SF9">
    <property type="entry name" value="AXIN1 UP-REGULATED 1, ISOFORM A"/>
    <property type="match status" value="1"/>
</dbReference>
<comment type="subcellular location">
    <subcellularLocation>
        <location evidence="1">Nucleus</location>
    </subcellularLocation>
</comment>
<name>A0ABN7S7C1_OIKDI</name>
<dbReference type="PANTHER" id="PTHR13580">
    <property type="entry name" value="TGF-BETA INDUCED APOPTOSIS PROTEIN"/>
    <property type="match status" value="1"/>
</dbReference>
<evidence type="ECO:0000259" key="10">
    <source>
        <dbReference type="Pfam" id="PF16019"/>
    </source>
</evidence>
<dbReference type="Pfam" id="PF16019">
    <property type="entry name" value="CSRNP_N"/>
    <property type="match status" value="1"/>
</dbReference>
<keyword evidence="3" id="KW-0053">Apoptosis</keyword>
<protein>
    <submittedName>
        <fullName evidence="11">Oidioi.mRNA.OKI2018_I69.XSR.g13594.t1.cds</fullName>
    </submittedName>
</protein>
<keyword evidence="8" id="KW-0539">Nucleus</keyword>
<feature type="region of interest" description="Disordered" evidence="9">
    <location>
        <begin position="353"/>
        <end position="383"/>
    </location>
</feature>
<feature type="compositionally biased region" description="Low complexity" evidence="9">
    <location>
        <begin position="358"/>
        <end position="379"/>
    </location>
</feature>
<dbReference type="Proteomes" id="UP001158576">
    <property type="component" value="Chromosome XSR"/>
</dbReference>
<keyword evidence="7" id="KW-0804">Transcription</keyword>
<evidence type="ECO:0000256" key="4">
    <source>
        <dbReference type="ARBA" id="ARBA00023015"/>
    </source>
</evidence>
<accession>A0ABN7S7C1</accession>
<feature type="region of interest" description="Disordered" evidence="9">
    <location>
        <begin position="1"/>
        <end position="109"/>
    </location>
</feature>
<evidence type="ECO:0000313" key="12">
    <source>
        <dbReference type="Proteomes" id="UP001158576"/>
    </source>
</evidence>
<feature type="compositionally biased region" description="Basic and acidic residues" evidence="9">
    <location>
        <begin position="1"/>
        <end position="30"/>
    </location>
</feature>
<reference evidence="11 12" key="1">
    <citation type="submission" date="2021-04" db="EMBL/GenBank/DDBJ databases">
        <authorList>
            <person name="Bliznina A."/>
        </authorList>
    </citation>
    <scope>NUCLEOTIDE SEQUENCE [LARGE SCALE GENOMIC DNA]</scope>
</reference>
<keyword evidence="6" id="KW-0010">Activator</keyword>